<dbReference type="PANTHER" id="PTHR43394">
    <property type="entry name" value="ATP-DEPENDENT PERMEASE MDL1, MITOCHONDRIAL"/>
    <property type="match status" value="1"/>
</dbReference>
<dbReference type="InterPro" id="IPR011527">
    <property type="entry name" value="ABC1_TM_dom"/>
</dbReference>
<keyword evidence="3" id="KW-0813">Transport</keyword>
<accession>A0A5K3EZY6</accession>
<keyword evidence="5" id="KW-0677">Repeat</keyword>
<feature type="domain" description="ABC transmembrane type-1" evidence="14">
    <location>
        <begin position="678"/>
        <end position="962"/>
    </location>
</feature>
<keyword evidence="6" id="KW-0547">Nucleotide-binding</keyword>
<dbReference type="SUPFAM" id="SSF52540">
    <property type="entry name" value="P-loop containing nucleoside triphosphate hydrolases"/>
    <property type="match status" value="2"/>
</dbReference>
<feature type="transmembrane region" description="Helical" evidence="12">
    <location>
        <begin position="157"/>
        <end position="175"/>
    </location>
</feature>
<dbReference type="AlphaFoldDB" id="A0A5K3EZY6"/>
<dbReference type="GO" id="GO:0090374">
    <property type="term" value="P:oligopeptide export from mitochondrion"/>
    <property type="evidence" value="ECO:0007669"/>
    <property type="project" value="TreeGrafter"/>
</dbReference>
<dbReference type="InterPro" id="IPR017871">
    <property type="entry name" value="ABC_transporter-like_CS"/>
</dbReference>
<feature type="domain" description="ABC transporter" evidence="13">
    <location>
        <begin position="358"/>
        <end position="594"/>
    </location>
</feature>
<dbReference type="GO" id="GO:0015421">
    <property type="term" value="F:ABC-type oligopeptide transporter activity"/>
    <property type="evidence" value="ECO:0007669"/>
    <property type="project" value="TreeGrafter"/>
</dbReference>
<evidence type="ECO:0000256" key="2">
    <source>
        <dbReference type="ARBA" id="ARBA00007577"/>
    </source>
</evidence>
<evidence type="ECO:0000313" key="15">
    <source>
        <dbReference type="WBParaSite" id="MCU_003889-RA"/>
    </source>
</evidence>
<protein>
    <submittedName>
        <fullName evidence="15">P-loop containing nucleoside triphosphate hydrolase protein</fullName>
    </submittedName>
</protein>
<dbReference type="GO" id="GO:0016887">
    <property type="term" value="F:ATP hydrolysis activity"/>
    <property type="evidence" value="ECO:0007669"/>
    <property type="project" value="InterPro"/>
</dbReference>
<proteinExistence type="inferred from homology"/>
<dbReference type="FunFam" id="3.40.50.300:FF:000205">
    <property type="entry name" value="ABC transporter B family member 4"/>
    <property type="match status" value="1"/>
</dbReference>
<feature type="transmembrane region" description="Helical" evidence="12">
    <location>
        <begin position="297"/>
        <end position="316"/>
    </location>
</feature>
<dbReference type="Gene3D" id="1.20.1560.10">
    <property type="entry name" value="ABC transporter type 1, transmembrane domain"/>
    <property type="match status" value="1"/>
</dbReference>
<dbReference type="InterPro" id="IPR036640">
    <property type="entry name" value="ABC1_TM_sf"/>
</dbReference>
<feature type="transmembrane region" description="Helical" evidence="12">
    <location>
        <begin position="84"/>
        <end position="107"/>
    </location>
</feature>
<dbReference type="Pfam" id="PF00005">
    <property type="entry name" value="ABC_tran"/>
    <property type="match status" value="2"/>
</dbReference>
<organism evidence="15">
    <name type="scientific">Mesocestoides corti</name>
    <name type="common">Flatworm</name>
    <dbReference type="NCBI Taxonomy" id="53468"/>
    <lineage>
        <taxon>Eukaryota</taxon>
        <taxon>Metazoa</taxon>
        <taxon>Spiralia</taxon>
        <taxon>Lophotrochozoa</taxon>
        <taxon>Platyhelminthes</taxon>
        <taxon>Cestoda</taxon>
        <taxon>Eucestoda</taxon>
        <taxon>Cyclophyllidea</taxon>
        <taxon>Mesocestoididae</taxon>
        <taxon>Mesocestoides</taxon>
    </lineage>
</organism>
<evidence type="ECO:0000256" key="4">
    <source>
        <dbReference type="ARBA" id="ARBA00022692"/>
    </source>
</evidence>
<dbReference type="GO" id="GO:0005524">
    <property type="term" value="F:ATP binding"/>
    <property type="evidence" value="ECO:0007669"/>
    <property type="project" value="UniProtKB-KW"/>
</dbReference>
<feature type="domain" description="ABC transporter" evidence="13">
    <location>
        <begin position="999"/>
        <end position="1244"/>
    </location>
</feature>
<dbReference type="SMART" id="SM00382">
    <property type="entry name" value="AAA"/>
    <property type="match status" value="2"/>
</dbReference>
<dbReference type="WBParaSite" id="MCU_003889-RA">
    <property type="protein sequence ID" value="MCU_003889-RA"/>
    <property type="gene ID" value="MCU_003889"/>
</dbReference>
<dbReference type="PROSITE" id="PS50893">
    <property type="entry name" value="ABC_TRANSPORTER_2"/>
    <property type="match status" value="2"/>
</dbReference>
<keyword evidence="11" id="KW-0325">Glycoprotein</keyword>
<feature type="transmembrane region" description="Helical" evidence="12">
    <location>
        <begin position="675"/>
        <end position="697"/>
    </location>
</feature>
<feature type="transmembrane region" description="Helical" evidence="12">
    <location>
        <begin position="181"/>
        <end position="202"/>
    </location>
</feature>
<dbReference type="FunFam" id="3.40.50.300:FF:000479">
    <property type="entry name" value="Multidrug resistance protein 1A"/>
    <property type="match status" value="1"/>
</dbReference>
<dbReference type="Pfam" id="PF00664">
    <property type="entry name" value="ABC_membrane"/>
    <property type="match status" value="2"/>
</dbReference>
<keyword evidence="7" id="KW-0067">ATP-binding</keyword>
<evidence type="ECO:0000256" key="7">
    <source>
        <dbReference type="ARBA" id="ARBA00022840"/>
    </source>
</evidence>
<name>A0A5K3EZY6_MESCO</name>
<feature type="domain" description="ABC transmembrane type-1" evidence="14">
    <location>
        <begin position="43"/>
        <end position="322"/>
    </location>
</feature>
<keyword evidence="10 12" id="KW-0472">Membrane</keyword>
<dbReference type="PROSITE" id="PS50929">
    <property type="entry name" value="ABC_TM1F"/>
    <property type="match status" value="2"/>
</dbReference>
<feature type="transmembrane region" description="Helical" evidence="12">
    <location>
        <begin position="261"/>
        <end position="285"/>
    </location>
</feature>
<dbReference type="InterPro" id="IPR027417">
    <property type="entry name" value="P-loop_NTPase"/>
</dbReference>
<evidence type="ECO:0000256" key="9">
    <source>
        <dbReference type="ARBA" id="ARBA00022989"/>
    </source>
</evidence>
<evidence type="ECO:0000256" key="1">
    <source>
        <dbReference type="ARBA" id="ARBA00004141"/>
    </source>
</evidence>
<evidence type="ECO:0000256" key="11">
    <source>
        <dbReference type="ARBA" id="ARBA00023180"/>
    </source>
</evidence>
<reference evidence="15" key="1">
    <citation type="submission" date="2019-11" db="UniProtKB">
        <authorList>
            <consortium name="WormBaseParasite"/>
        </authorList>
    </citation>
    <scope>IDENTIFICATION</scope>
</reference>
<dbReference type="GO" id="GO:0005743">
    <property type="term" value="C:mitochondrial inner membrane"/>
    <property type="evidence" value="ECO:0007669"/>
    <property type="project" value="TreeGrafter"/>
</dbReference>
<dbReference type="Gene3D" id="3.40.50.300">
    <property type="entry name" value="P-loop containing nucleotide triphosphate hydrolases"/>
    <property type="match status" value="2"/>
</dbReference>
<evidence type="ECO:0000256" key="3">
    <source>
        <dbReference type="ARBA" id="ARBA00022448"/>
    </source>
</evidence>
<feature type="transmembrane region" description="Helical" evidence="12">
    <location>
        <begin position="717"/>
        <end position="744"/>
    </location>
</feature>
<dbReference type="SUPFAM" id="SSF90123">
    <property type="entry name" value="ABC transporter transmembrane region"/>
    <property type="match status" value="2"/>
</dbReference>
<feature type="transmembrane region" description="Helical" evidence="12">
    <location>
        <begin position="805"/>
        <end position="830"/>
    </location>
</feature>
<dbReference type="InterPro" id="IPR003593">
    <property type="entry name" value="AAA+_ATPase"/>
</dbReference>
<evidence type="ECO:0000256" key="5">
    <source>
        <dbReference type="ARBA" id="ARBA00022737"/>
    </source>
</evidence>
<keyword evidence="4 12" id="KW-0812">Transmembrane</keyword>
<evidence type="ECO:0000256" key="8">
    <source>
        <dbReference type="ARBA" id="ARBA00022967"/>
    </source>
</evidence>
<dbReference type="PANTHER" id="PTHR43394:SF27">
    <property type="entry name" value="ATP-DEPENDENT TRANSLOCASE ABCB1-LIKE"/>
    <property type="match status" value="1"/>
</dbReference>
<dbReference type="PROSITE" id="PS00211">
    <property type="entry name" value="ABC_TRANSPORTER_1"/>
    <property type="match status" value="2"/>
</dbReference>
<dbReference type="InterPro" id="IPR003439">
    <property type="entry name" value="ABC_transporter-like_ATP-bd"/>
</dbReference>
<dbReference type="InterPro" id="IPR039421">
    <property type="entry name" value="Type_1_exporter"/>
</dbReference>
<feature type="transmembrane region" description="Helical" evidence="12">
    <location>
        <begin position="40"/>
        <end position="64"/>
    </location>
</feature>
<keyword evidence="8" id="KW-1278">Translocase</keyword>
<evidence type="ECO:0000259" key="14">
    <source>
        <dbReference type="PROSITE" id="PS50929"/>
    </source>
</evidence>
<dbReference type="CDD" id="cd03249">
    <property type="entry name" value="ABC_MTABC3_MDL1_MDL2"/>
    <property type="match status" value="2"/>
</dbReference>
<dbReference type="CDD" id="cd18578">
    <property type="entry name" value="ABC_6TM_Pgp_ABCB1_D2_like"/>
    <property type="match status" value="1"/>
</dbReference>
<sequence>MEKGLEGSFDSASILSQKDDKADHVGYFELLKYASTFEKLLFAIGVLTSAVVGLSGPISFVFFSDVVNDFINPGLKEFQVVIERMAILGGATFVVAYIQMFCLQLCARRQAKRIRYLYFTSVLRQEPAWFDQQNVGTIITRLTEGVDKIEVGLGEKAGIFVQYILIFVGGIVIGYTKNWELSLVATAVFPPVVVAFAALGMITRKFTVKERMAYSKANAIAGEVLSSVKTVFAFEGQRRELNRYAAELSAAEKLGLKRSTLFGFVVGASDSSIYILMAVTFWYGIKMLSNGQSNPGDIILVVMAMLFGGATIGQAFHHFDYFGIAVGAASEIFPVIDRVPPIDKFAGGQRLEKVRGEISFEEVSFTYPTRQDIKVLNKFTWTIKPGQNVAIVGPSGSGKSTVVQMIQRFYDTDEGNVFIDGVDIRDLDLSWWRSQIGVVSQEPVLFAGTIAENIRLGRQNATQEEIEAAAKVARAHDFISKLPEAYETFVAEGGGGMSGGQKQRIAIARALIRDPRILLLDEATSALDTKSEKSVQRALDAAKQGRTTVIVAHRLSTIRDADVIIVVDRGSIVETGTHEELMAKKGIYAKLALRGLREETEKGDESDEDEDDDDVVKILETAHKEHGKGDTSMLEGDVDAKTVISSLAESVIDFGVEKKRNVFVDVLRMNKPEKWYMVLGCLTSVLMGVLQASFVIVYTEMYDIFLESDEAKRFSRTSILCGVFGVLAFLRLLFYTLNGFAFGVSGERLTKRCRTMLFETMLKQEVGWYDEAENQPGALTGRLAADVPMLQNVSGRRLGSIIEMLVLSIASLFIGFFFSWQIALVSLAYFPILAFAGAFEAQSWTGEVSRKSVKGASLAHEAFSAVKTVFSLQIEDYFAKRYSDQALLSDRQIVKGVARYGLVSAIANSLMSFEFAGVFYAGGKLMEQGQVTLLEVFRSYSAVSFAASNLGYTASFAPDAKKASKAAEAIFQVLNRQPELLPDEGEFPDINLHPLQGSISFRNVRFRYPTRRRIPVLKGFSYDVPLGKSVALVGQSGCGKSTIIQLVQRFYEPSKHANSGIILDGMDMSLIAPNWIRRQIGVVSQEPNLLDMTIRDNIAYGLNHVSGEVPMEAIIDAAKQANAHNFIIGLPQQYDTPVGPRGSQLSGGQKQRVAIARALVRNPRLLLLDEATAALDNESEQIVQAALDEAMKKGDRTTLVVAHRLTTVENCDLVVVLEGGRAVESGSPAALMEAKGAYFALHNTA</sequence>
<evidence type="ECO:0000259" key="13">
    <source>
        <dbReference type="PROSITE" id="PS50893"/>
    </source>
</evidence>
<comment type="subcellular location">
    <subcellularLocation>
        <location evidence="1">Membrane</location>
        <topology evidence="1">Multi-pass membrane protein</topology>
    </subcellularLocation>
</comment>
<dbReference type="CDD" id="cd18577">
    <property type="entry name" value="ABC_6TM_Pgp_ABCB1_D1_like"/>
    <property type="match status" value="1"/>
</dbReference>
<keyword evidence="9 12" id="KW-1133">Transmembrane helix</keyword>
<evidence type="ECO:0000256" key="12">
    <source>
        <dbReference type="SAM" id="Phobius"/>
    </source>
</evidence>
<comment type="similarity">
    <text evidence="2">Belongs to the ABC transporter superfamily. ABCB family. Multidrug resistance exporter (TC 3.A.1.201) subfamily.</text>
</comment>
<evidence type="ECO:0000256" key="10">
    <source>
        <dbReference type="ARBA" id="ARBA00023136"/>
    </source>
</evidence>
<evidence type="ECO:0000256" key="6">
    <source>
        <dbReference type="ARBA" id="ARBA00022741"/>
    </source>
</evidence>